<feature type="domain" description="Calcineurin-like phosphoesterase" evidence="5">
    <location>
        <begin position="3"/>
        <end position="182"/>
    </location>
</feature>
<sequence length="404" mass="45020">MTQILHVSDTHLDKRQYGQDLRRADFADAFDASVDIAIDEGVDAVIHTGDLFDDPTPSVPAVNRCLDTIGRLEDAGIPFLAIVGNHERKREEQWMDIIKRFGNAKRLSKSPTVVTDANGDDPVSVYGIDAIRSPEWDGYDFTLGESESNDHVTILCMHELVQPLVPEHRGDPYDLSEDILDRLNFLPTALALGDYHSTCNDTVDGVKVFYPGATERCKVSERGTPSVYLLNIQDGELSRKTRAISTAGRENVPRPFLTVNIDFDETHSLDHAATRIDEDAGGMNDDISDMVVVARLTGANVGVTAKDVYDLMAEREVAVPYVDDKRQPDVDFDFDFDDEQTESQNPDKMLDDAVGGLEISTITTEADDLVRDDTVDDDDIRPEMNTHIRTEQKEQFGEATLEER</sequence>
<dbReference type="HOGENOM" id="CLU_026621_3_0_2"/>
<dbReference type="InterPro" id="IPR050535">
    <property type="entry name" value="DNA_Repair-Maintenance_Comp"/>
</dbReference>
<dbReference type="SUPFAM" id="SSF56300">
    <property type="entry name" value="Metallo-dependent phosphatases"/>
    <property type="match status" value="1"/>
</dbReference>
<dbReference type="EMBL" id="CP001366">
    <property type="protein sequence ID" value="ACM58359.1"/>
    <property type="molecule type" value="Genomic_DNA"/>
</dbReference>
<keyword evidence="7" id="KW-1185">Reference proteome</keyword>
<organism evidence="6 7">
    <name type="scientific">Halorubrum lacusprofundi (strain ATCC 49239 / DSM 5036 / JCM 8891 / ACAM 34)</name>
    <dbReference type="NCBI Taxonomy" id="416348"/>
    <lineage>
        <taxon>Archaea</taxon>
        <taxon>Methanobacteriati</taxon>
        <taxon>Methanobacteriota</taxon>
        <taxon>Stenosarchaea group</taxon>
        <taxon>Halobacteria</taxon>
        <taxon>Halobacteriales</taxon>
        <taxon>Haloferacaceae</taxon>
        <taxon>Halorubrum</taxon>
    </lineage>
</organism>
<dbReference type="GO" id="GO:0004527">
    <property type="term" value="F:exonuclease activity"/>
    <property type="evidence" value="ECO:0007669"/>
    <property type="project" value="UniProtKB-KW"/>
</dbReference>
<dbReference type="InterPro" id="IPR004843">
    <property type="entry name" value="Calcineurin-like_PHP"/>
</dbReference>
<dbReference type="Proteomes" id="UP000000740">
    <property type="component" value="Chromosome 2"/>
</dbReference>
<keyword evidence="3" id="KW-0269">Exonuclease</keyword>
<dbReference type="PANTHER" id="PTHR30337:SF0">
    <property type="entry name" value="NUCLEASE SBCCD SUBUNIT D"/>
    <property type="match status" value="1"/>
</dbReference>
<evidence type="ECO:0000259" key="5">
    <source>
        <dbReference type="Pfam" id="PF00149"/>
    </source>
</evidence>
<dbReference type="RefSeq" id="WP_012659192.1">
    <property type="nucleotide sequence ID" value="NC_012028.1"/>
</dbReference>
<accession>B9LVW9</accession>
<dbReference type="CDD" id="cd00840">
    <property type="entry name" value="MPP_Mre11_N"/>
    <property type="match status" value="1"/>
</dbReference>
<feature type="region of interest" description="Disordered" evidence="4">
    <location>
        <begin position="373"/>
        <end position="404"/>
    </location>
</feature>
<gene>
    <name evidence="6" type="ordered locus">Hlac_2790</name>
</gene>
<keyword evidence="1" id="KW-0540">Nuclease</keyword>
<dbReference type="Gene3D" id="3.60.21.10">
    <property type="match status" value="1"/>
</dbReference>
<dbReference type="GeneID" id="7399197"/>
<keyword evidence="2" id="KW-0378">Hydrolase</keyword>
<evidence type="ECO:0000313" key="6">
    <source>
        <dbReference type="EMBL" id="ACM58359.1"/>
    </source>
</evidence>
<feature type="compositionally biased region" description="Basic and acidic residues" evidence="4">
    <location>
        <begin position="381"/>
        <end position="404"/>
    </location>
</feature>
<dbReference type="AlphaFoldDB" id="B9LVW9"/>
<dbReference type="Pfam" id="PF00149">
    <property type="entry name" value="Metallophos"/>
    <property type="match status" value="1"/>
</dbReference>
<evidence type="ECO:0000256" key="1">
    <source>
        <dbReference type="ARBA" id="ARBA00022722"/>
    </source>
</evidence>
<evidence type="ECO:0000256" key="3">
    <source>
        <dbReference type="ARBA" id="ARBA00022839"/>
    </source>
</evidence>
<dbReference type="eggNOG" id="arCOG00397">
    <property type="taxonomic scope" value="Archaea"/>
</dbReference>
<evidence type="ECO:0000256" key="4">
    <source>
        <dbReference type="SAM" id="MobiDB-lite"/>
    </source>
</evidence>
<dbReference type="KEGG" id="hla:Hlac_2790"/>
<reference evidence="6 7" key="1">
    <citation type="journal article" date="2016" name="Stand. Genomic Sci.">
        <title>Complete genome sequence of the Antarctic Halorubrum lacusprofundi type strain ACAM 34.</title>
        <authorList>
            <person name="Anderson I.J."/>
            <person name="DasSarma P."/>
            <person name="Lucas S."/>
            <person name="Copeland A."/>
            <person name="Lapidus A."/>
            <person name="Del Rio T.G."/>
            <person name="Tice H."/>
            <person name="Dalin E."/>
            <person name="Bruce D.C."/>
            <person name="Goodwin L."/>
            <person name="Pitluck S."/>
            <person name="Sims D."/>
            <person name="Brettin T.S."/>
            <person name="Detter J.C."/>
            <person name="Han C.S."/>
            <person name="Larimer F."/>
            <person name="Hauser L."/>
            <person name="Land M."/>
            <person name="Ivanova N."/>
            <person name="Richardson P."/>
            <person name="Cavicchioli R."/>
            <person name="DasSarma S."/>
            <person name="Woese C.R."/>
            <person name="Kyrpides N.C."/>
        </authorList>
    </citation>
    <scope>NUCLEOTIDE SEQUENCE [LARGE SCALE GENOMIC DNA]</scope>
    <source>
        <strain evidence="7">ATCC 49239 / DSM 5036 / JCM 8891 / ACAM 34</strain>
    </source>
</reference>
<dbReference type="PANTHER" id="PTHR30337">
    <property type="entry name" value="COMPONENT OF ATP-DEPENDENT DSDNA EXONUCLEASE"/>
    <property type="match status" value="1"/>
</dbReference>
<name>B9LVW9_HALLT</name>
<dbReference type="InterPro" id="IPR041796">
    <property type="entry name" value="Mre11_N"/>
</dbReference>
<proteinExistence type="predicted"/>
<evidence type="ECO:0000313" key="7">
    <source>
        <dbReference type="Proteomes" id="UP000000740"/>
    </source>
</evidence>
<evidence type="ECO:0000256" key="2">
    <source>
        <dbReference type="ARBA" id="ARBA00022801"/>
    </source>
</evidence>
<dbReference type="GeneID" id="25140505"/>
<protein>
    <submittedName>
        <fullName evidence="6">Metallophosphoesterase</fullName>
    </submittedName>
</protein>
<dbReference type="InterPro" id="IPR029052">
    <property type="entry name" value="Metallo-depent_PP-like"/>
</dbReference>